<organism evidence="2 3">
    <name type="scientific">Pseudomonas avellanae</name>
    <dbReference type="NCBI Taxonomy" id="46257"/>
    <lineage>
        <taxon>Bacteria</taxon>
        <taxon>Pseudomonadati</taxon>
        <taxon>Pseudomonadota</taxon>
        <taxon>Gammaproteobacteria</taxon>
        <taxon>Pseudomonadales</taxon>
        <taxon>Pseudomonadaceae</taxon>
        <taxon>Pseudomonas</taxon>
    </lineage>
</organism>
<dbReference type="AlphaFoldDB" id="A0A261WAA6"/>
<dbReference type="EMBL" id="NKQU01000667">
    <property type="protein sequence ID" value="OZI82852.1"/>
    <property type="molecule type" value="Genomic_DNA"/>
</dbReference>
<feature type="non-terminal residue" evidence="2">
    <location>
        <position position="1"/>
    </location>
</feature>
<evidence type="ECO:0000313" key="3">
    <source>
        <dbReference type="Proteomes" id="UP000217163"/>
    </source>
</evidence>
<gene>
    <name evidence="2" type="ORF">CFN58_35450</name>
</gene>
<proteinExistence type="predicted"/>
<dbReference type="Gene3D" id="3.60.110.10">
    <property type="entry name" value="Carbon-nitrogen hydrolase"/>
    <property type="match status" value="1"/>
</dbReference>
<protein>
    <submittedName>
        <fullName evidence="2">Hydrolase</fullName>
    </submittedName>
</protein>
<sequence length="57" mass="5878">VLMANHGGPTGGWQSAGRSGLWDEEGRWVGGMGGAGNGLVIATCQHGDWQARALTLE</sequence>
<dbReference type="SUPFAM" id="SSF56317">
    <property type="entry name" value="Carbon-nitrogen hydrolase"/>
    <property type="match status" value="1"/>
</dbReference>
<dbReference type="GO" id="GO:0016787">
    <property type="term" value="F:hydrolase activity"/>
    <property type="evidence" value="ECO:0007669"/>
    <property type="project" value="UniProtKB-KW"/>
</dbReference>
<evidence type="ECO:0000256" key="1">
    <source>
        <dbReference type="SAM" id="MobiDB-lite"/>
    </source>
</evidence>
<dbReference type="Proteomes" id="UP000217163">
    <property type="component" value="Unassembled WGS sequence"/>
</dbReference>
<comment type="caution">
    <text evidence="2">The sequence shown here is derived from an EMBL/GenBank/DDBJ whole genome shotgun (WGS) entry which is preliminary data.</text>
</comment>
<name>A0A261WAA6_9PSED</name>
<accession>A0A261WAA6</accession>
<evidence type="ECO:0000313" key="2">
    <source>
        <dbReference type="EMBL" id="OZI82852.1"/>
    </source>
</evidence>
<feature type="region of interest" description="Disordered" evidence="1">
    <location>
        <begin position="1"/>
        <end position="20"/>
    </location>
</feature>
<keyword evidence="2" id="KW-0378">Hydrolase</keyword>
<dbReference type="InterPro" id="IPR036526">
    <property type="entry name" value="C-N_Hydrolase_sf"/>
</dbReference>
<reference evidence="3" key="1">
    <citation type="journal article" date="2016" name="Sci. Rep.">
        <title>Genome analysis of the kiwifruit canker pathogen Pseudomonas syringae pv. actinidiae biovar 5.</title>
        <authorList>
            <person name="Fujikawa T."/>
            <person name="Sawada H."/>
        </authorList>
    </citation>
    <scope>NUCLEOTIDE SEQUENCE [LARGE SCALE GENOMIC DNA]</scope>
    <source>
        <strain evidence="3">MAFF 212061</strain>
    </source>
</reference>